<dbReference type="InterPro" id="IPR055066">
    <property type="entry name" value="AASDHPPT_N"/>
</dbReference>
<dbReference type="PANTHER" id="PTHR12215">
    <property type="entry name" value="PHOSPHOPANTETHEINE TRANSFERASE"/>
    <property type="match status" value="1"/>
</dbReference>
<name>A0A1G5F2Z5_9FIRM</name>
<dbReference type="NCBIfam" id="TIGR00556">
    <property type="entry name" value="pantethn_trn"/>
    <property type="match status" value="1"/>
</dbReference>
<feature type="domain" description="4'-phosphopantetheinyl transferase N-terminal" evidence="7">
    <location>
        <begin position="13"/>
        <end position="98"/>
    </location>
</feature>
<dbReference type="Gene3D" id="3.90.470.20">
    <property type="entry name" value="4'-phosphopantetheinyl transferase domain"/>
    <property type="match status" value="2"/>
</dbReference>
<keyword evidence="3 8" id="KW-0808">Transferase</keyword>
<dbReference type="Pfam" id="PF01648">
    <property type="entry name" value="ACPS"/>
    <property type="match status" value="1"/>
</dbReference>
<dbReference type="GO" id="GO:0019878">
    <property type="term" value="P:lysine biosynthetic process via aminoadipic acid"/>
    <property type="evidence" value="ECO:0007669"/>
    <property type="project" value="TreeGrafter"/>
</dbReference>
<evidence type="ECO:0000256" key="4">
    <source>
        <dbReference type="ARBA" id="ARBA00022723"/>
    </source>
</evidence>
<proteinExistence type="inferred from homology"/>
<evidence type="ECO:0000313" key="8">
    <source>
        <dbReference type="EMBL" id="SCY33619.1"/>
    </source>
</evidence>
<dbReference type="GO" id="GO:0005829">
    <property type="term" value="C:cytosol"/>
    <property type="evidence" value="ECO:0007669"/>
    <property type="project" value="TreeGrafter"/>
</dbReference>
<sequence>MQVYVINALNELSDAEFECALSKIDPEQKDRIMRFHFIEDKKRALAGILLSKYAIAKVFEISSDEIRVEKNKYGKPHVVGKRGVHFNISHSGDYVVCAVAGSPVGIDVQEIKGGSLDIADRFFSQEERDALAMCEGDAKRKLFYEIWSLKEAYIKCIGMGLSKPLDEFGVVKESGKYRLIDKGEWIDEYHFCKYDIDERYSLCVCSQDASIPTESEYVKFKDLCLI</sequence>
<evidence type="ECO:0000256" key="2">
    <source>
        <dbReference type="ARBA" id="ARBA00010990"/>
    </source>
</evidence>
<accession>A0A1G5F2Z5</accession>
<organism evidence="8 9">
    <name type="scientific">Butyrivibrio hungatei</name>
    <dbReference type="NCBI Taxonomy" id="185008"/>
    <lineage>
        <taxon>Bacteria</taxon>
        <taxon>Bacillati</taxon>
        <taxon>Bacillota</taxon>
        <taxon>Clostridia</taxon>
        <taxon>Lachnospirales</taxon>
        <taxon>Lachnospiraceae</taxon>
        <taxon>Butyrivibrio</taxon>
    </lineage>
</organism>
<evidence type="ECO:0000256" key="3">
    <source>
        <dbReference type="ARBA" id="ARBA00022679"/>
    </source>
</evidence>
<dbReference type="RefSeq" id="WP_074462733.1">
    <property type="nucleotide sequence ID" value="NZ_FMUR01000013.1"/>
</dbReference>
<dbReference type="Proteomes" id="UP000183047">
    <property type="component" value="Unassembled WGS sequence"/>
</dbReference>
<evidence type="ECO:0000256" key="5">
    <source>
        <dbReference type="ARBA" id="ARBA00022842"/>
    </source>
</evidence>
<keyword evidence="4" id="KW-0479">Metal-binding</keyword>
<dbReference type="Pfam" id="PF22624">
    <property type="entry name" value="AASDHPPT_N"/>
    <property type="match status" value="1"/>
</dbReference>
<keyword evidence="5" id="KW-0460">Magnesium</keyword>
<dbReference type="InterPro" id="IPR008278">
    <property type="entry name" value="4-PPantetheinyl_Trfase_dom"/>
</dbReference>
<evidence type="ECO:0000313" key="9">
    <source>
        <dbReference type="Proteomes" id="UP000183047"/>
    </source>
</evidence>
<protein>
    <submittedName>
        <fullName evidence="8">4'-phosphopantetheinyl transferase</fullName>
    </submittedName>
</protein>
<comment type="cofactor">
    <cofactor evidence="1">
        <name>Mg(2+)</name>
        <dbReference type="ChEBI" id="CHEBI:18420"/>
    </cofactor>
</comment>
<dbReference type="GO" id="GO:0006633">
    <property type="term" value="P:fatty acid biosynthetic process"/>
    <property type="evidence" value="ECO:0007669"/>
    <property type="project" value="InterPro"/>
</dbReference>
<dbReference type="OrthoDB" id="9808281at2"/>
<dbReference type="AlphaFoldDB" id="A0A1G5F2Z5"/>
<dbReference type="GO" id="GO:0000287">
    <property type="term" value="F:magnesium ion binding"/>
    <property type="evidence" value="ECO:0007669"/>
    <property type="project" value="InterPro"/>
</dbReference>
<reference evidence="9" key="1">
    <citation type="submission" date="2016-10" db="EMBL/GenBank/DDBJ databases">
        <authorList>
            <person name="Varghese N."/>
            <person name="Submissions S."/>
        </authorList>
    </citation>
    <scope>NUCLEOTIDE SEQUENCE [LARGE SCALE GENOMIC DNA]</scope>
    <source>
        <strain evidence="9">XBD2006</strain>
    </source>
</reference>
<dbReference type="InterPro" id="IPR050559">
    <property type="entry name" value="P-Pant_transferase_sf"/>
</dbReference>
<evidence type="ECO:0000259" key="7">
    <source>
        <dbReference type="Pfam" id="PF22624"/>
    </source>
</evidence>
<dbReference type="EMBL" id="FMUR01000013">
    <property type="protein sequence ID" value="SCY33619.1"/>
    <property type="molecule type" value="Genomic_DNA"/>
</dbReference>
<evidence type="ECO:0000256" key="1">
    <source>
        <dbReference type="ARBA" id="ARBA00001946"/>
    </source>
</evidence>
<dbReference type="SUPFAM" id="SSF56214">
    <property type="entry name" value="4'-phosphopantetheinyl transferase"/>
    <property type="match status" value="2"/>
</dbReference>
<dbReference type="InterPro" id="IPR004568">
    <property type="entry name" value="Ppantetheine-prot_Trfase_dom"/>
</dbReference>
<dbReference type="PANTHER" id="PTHR12215:SF10">
    <property type="entry name" value="L-AMINOADIPATE-SEMIALDEHYDE DEHYDROGENASE-PHOSPHOPANTETHEINYL TRANSFERASE"/>
    <property type="match status" value="1"/>
</dbReference>
<gene>
    <name evidence="8" type="ORF">SAMN02910451_02221</name>
</gene>
<dbReference type="GO" id="GO:0008897">
    <property type="term" value="F:holo-[acyl-carrier-protein] synthase activity"/>
    <property type="evidence" value="ECO:0007669"/>
    <property type="project" value="InterPro"/>
</dbReference>
<dbReference type="InterPro" id="IPR037143">
    <property type="entry name" value="4-PPantetheinyl_Trfase_dom_sf"/>
</dbReference>
<keyword evidence="9" id="KW-1185">Reference proteome</keyword>
<feature type="domain" description="4'-phosphopantetheinyl transferase" evidence="6">
    <location>
        <begin position="103"/>
        <end position="205"/>
    </location>
</feature>
<evidence type="ECO:0000259" key="6">
    <source>
        <dbReference type="Pfam" id="PF01648"/>
    </source>
</evidence>
<comment type="similarity">
    <text evidence="2">Belongs to the P-Pant transferase superfamily. Gsp/Sfp/HetI/AcpT family.</text>
</comment>